<dbReference type="GO" id="GO:0033116">
    <property type="term" value="C:endoplasmic reticulum-Golgi intermediate compartment membrane"/>
    <property type="evidence" value="ECO:0007669"/>
    <property type="project" value="UniProtKB-SubCell"/>
</dbReference>
<keyword evidence="4 6" id="KW-0472">Membrane</keyword>
<dbReference type="PANTHER" id="PTHR31792">
    <property type="entry name" value="VACUOLAR ATPASE ASSEMBLY INTEGRAL MEMBRANE PROTEIN VMA21"/>
    <property type="match status" value="1"/>
</dbReference>
<dbReference type="GO" id="GO:0005789">
    <property type="term" value="C:endoplasmic reticulum membrane"/>
    <property type="evidence" value="ECO:0007669"/>
    <property type="project" value="UniProtKB-SubCell"/>
</dbReference>
<evidence type="ECO:0000256" key="5">
    <source>
        <dbReference type="ARBA" id="ARBA00023329"/>
    </source>
</evidence>
<name>A0A0F7SI45_PHARH</name>
<accession>A0A0F7SI45</accession>
<dbReference type="GO" id="GO:0070072">
    <property type="term" value="P:vacuolar proton-transporting V-type ATPase complex assembly"/>
    <property type="evidence" value="ECO:0007669"/>
    <property type="project" value="UniProtKB-UniRule"/>
</dbReference>
<protein>
    <submittedName>
        <fullName evidence="7">Vma21-like-containing protein</fullName>
    </submittedName>
</protein>
<comment type="similarity">
    <text evidence="6">Belongs to the VMA21 family.</text>
</comment>
<comment type="function">
    <text evidence="6">Required for the assembly of the V0 complex of the vacuolar ATPase (V-ATPase) in the endoplasmic reticulum.</text>
</comment>
<dbReference type="HAMAP" id="MF_03058">
    <property type="entry name" value="VMA21"/>
    <property type="match status" value="1"/>
</dbReference>
<evidence type="ECO:0000256" key="4">
    <source>
        <dbReference type="ARBA" id="ARBA00023136"/>
    </source>
</evidence>
<dbReference type="InterPro" id="IPR019013">
    <property type="entry name" value="Vma21"/>
</dbReference>
<comment type="subcellular location">
    <subcellularLocation>
        <location evidence="6">Endoplasmic reticulum membrane</location>
        <topology evidence="6">Multi-pass membrane protein</topology>
    </subcellularLocation>
    <subcellularLocation>
        <location evidence="6">Endoplasmic reticulum-Golgi intermediate compartment membrane</location>
        <topology evidence="6">Multi-pass membrane protein</topology>
    </subcellularLocation>
    <subcellularLocation>
        <location evidence="6">Cytoplasmic vesicle</location>
        <location evidence="6">COPII-coated vesicle membrane</location>
        <topology evidence="6">Multi-pass membrane protein</topology>
    </subcellularLocation>
</comment>
<evidence type="ECO:0000256" key="3">
    <source>
        <dbReference type="ARBA" id="ARBA00022989"/>
    </source>
</evidence>
<sequence length="89" mass="9644">MSTYDADVQRRTLIKLVIFAVALAFAPIATYFLSIRRFFPGNATYAAISAVVVANCVLVGYVTVAFREEQAELNEKKAGKSGGPGKKLE</sequence>
<keyword evidence="2 6" id="KW-0256">Endoplasmic reticulum</keyword>
<dbReference type="Pfam" id="PF09446">
    <property type="entry name" value="VMA21"/>
    <property type="match status" value="1"/>
</dbReference>
<evidence type="ECO:0000256" key="6">
    <source>
        <dbReference type="HAMAP-Rule" id="MF_03058"/>
    </source>
</evidence>
<evidence type="ECO:0000313" key="7">
    <source>
        <dbReference type="EMBL" id="CDZ98641.1"/>
    </source>
</evidence>
<dbReference type="AlphaFoldDB" id="A0A0F7SI45"/>
<feature type="transmembrane region" description="Helical" evidence="6">
    <location>
        <begin position="45"/>
        <end position="66"/>
    </location>
</feature>
<keyword evidence="3 6" id="KW-1133">Transmembrane helix</keyword>
<reference evidence="7" key="1">
    <citation type="submission" date="2014-08" db="EMBL/GenBank/DDBJ databases">
        <authorList>
            <person name="Sharma Rahul"/>
            <person name="Thines Marco"/>
        </authorList>
    </citation>
    <scope>NUCLEOTIDE SEQUENCE</scope>
</reference>
<evidence type="ECO:0000256" key="2">
    <source>
        <dbReference type="ARBA" id="ARBA00022824"/>
    </source>
</evidence>
<organism evidence="7">
    <name type="scientific">Phaffia rhodozyma</name>
    <name type="common">Yeast</name>
    <name type="synonym">Xanthophyllomyces dendrorhous</name>
    <dbReference type="NCBI Taxonomy" id="264483"/>
    <lineage>
        <taxon>Eukaryota</taxon>
        <taxon>Fungi</taxon>
        <taxon>Dikarya</taxon>
        <taxon>Basidiomycota</taxon>
        <taxon>Agaricomycotina</taxon>
        <taxon>Tremellomycetes</taxon>
        <taxon>Cystofilobasidiales</taxon>
        <taxon>Mrakiaceae</taxon>
        <taxon>Phaffia</taxon>
    </lineage>
</organism>
<keyword evidence="1 6" id="KW-0812">Transmembrane</keyword>
<evidence type="ECO:0000256" key="1">
    <source>
        <dbReference type="ARBA" id="ARBA00022692"/>
    </source>
</evidence>
<dbReference type="PANTHER" id="PTHR31792:SF3">
    <property type="entry name" value="VACUOLAR ATPASE ASSEMBLY INTEGRAL MEMBRANE PROTEIN VMA21"/>
    <property type="match status" value="1"/>
</dbReference>
<comment type="caution">
    <text evidence="6">Lacks conserved residue(s) required for the propagation of feature annotation.</text>
</comment>
<dbReference type="GO" id="GO:0012507">
    <property type="term" value="C:ER to Golgi transport vesicle membrane"/>
    <property type="evidence" value="ECO:0007669"/>
    <property type="project" value="UniProtKB-SubCell"/>
</dbReference>
<proteinExistence type="inferred from homology"/>
<keyword evidence="5 6" id="KW-0968">Cytoplasmic vesicle</keyword>
<feature type="transmembrane region" description="Helical" evidence="6">
    <location>
        <begin position="12"/>
        <end position="33"/>
    </location>
</feature>
<dbReference type="EMBL" id="LN483345">
    <property type="protein sequence ID" value="CDZ98641.1"/>
    <property type="molecule type" value="Genomic_DNA"/>
</dbReference>